<evidence type="ECO:0000256" key="2">
    <source>
        <dbReference type="ARBA" id="ARBA00012418"/>
    </source>
</evidence>
<protein>
    <recommendedName>
        <fullName evidence="2">DNA-directed RNA polymerase</fullName>
        <ecNumber evidence="2">2.7.7.6</ecNumber>
    </recommendedName>
</protein>
<dbReference type="InterPro" id="IPR003587">
    <property type="entry name" value="Hint_dom_N"/>
</dbReference>
<keyword evidence="5" id="KW-0548">Nucleotidyltransferase</keyword>
<dbReference type="SMART" id="SM00305">
    <property type="entry name" value="HintC"/>
    <property type="match status" value="1"/>
</dbReference>
<dbReference type="Gene3D" id="3.10.28.10">
    <property type="entry name" value="Homing endonucleases"/>
    <property type="match status" value="1"/>
</dbReference>
<evidence type="ECO:0000259" key="11">
    <source>
        <dbReference type="PROSITE" id="PS50819"/>
    </source>
</evidence>
<dbReference type="InterPro" id="IPR037034">
    <property type="entry name" value="RNA_pol_Rpb2_2_sf"/>
</dbReference>
<evidence type="ECO:0000256" key="1">
    <source>
        <dbReference type="ARBA" id="ARBA00006835"/>
    </source>
</evidence>
<dbReference type="InterPro" id="IPR007645">
    <property type="entry name" value="RNA_pol_Rpb2_3"/>
</dbReference>
<name>A0A6C0EE33_9ZZZZ</name>
<dbReference type="SUPFAM" id="SSF51294">
    <property type="entry name" value="Hedgehog/intein (Hint) domain"/>
    <property type="match status" value="1"/>
</dbReference>
<dbReference type="SMART" id="SM00306">
    <property type="entry name" value="HintN"/>
    <property type="match status" value="1"/>
</dbReference>
<dbReference type="InterPro" id="IPR037033">
    <property type="entry name" value="DNA-dir_RNAP_su2_hyb_sf"/>
</dbReference>
<dbReference type="Pfam" id="PF04561">
    <property type="entry name" value="RNA_pol_Rpb2_2"/>
    <property type="match status" value="1"/>
</dbReference>
<keyword evidence="9" id="KW-0651">Protein splicing</keyword>
<evidence type="ECO:0000256" key="6">
    <source>
        <dbReference type="ARBA" id="ARBA00022723"/>
    </source>
</evidence>
<dbReference type="InterPro" id="IPR007641">
    <property type="entry name" value="RNA_pol_Rpb2_7"/>
</dbReference>
<feature type="domain" description="DOD-type homing endonuclease" evidence="11">
    <location>
        <begin position="1415"/>
        <end position="1547"/>
    </location>
</feature>
<evidence type="ECO:0000256" key="7">
    <source>
        <dbReference type="ARBA" id="ARBA00022813"/>
    </source>
</evidence>
<dbReference type="Gene3D" id="3.90.1800.10">
    <property type="entry name" value="RNA polymerase alpha subunit dimerisation domain"/>
    <property type="match status" value="1"/>
</dbReference>
<dbReference type="SUPFAM" id="SSF55608">
    <property type="entry name" value="Homing endonucleases"/>
    <property type="match status" value="1"/>
</dbReference>
<dbReference type="Gene3D" id="3.90.1070.20">
    <property type="match status" value="1"/>
</dbReference>
<dbReference type="Pfam" id="PF00562">
    <property type="entry name" value="RNA_pol_Rpb2_6"/>
    <property type="match status" value="2"/>
</dbReference>
<dbReference type="InterPro" id="IPR007644">
    <property type="entry name" value="RNA_pol_bsu_protrusion"/>
</dbReference>
<dbReference type="InterPro" id="IPR036844">
    <property type="entry name" value="Hint_dom_sf"/>
</dbReference>
<evidence type="ECO:0000256" key="10">
    <source>
        <dbReference type="ARBA" id="ARBA00023163"/>
    </source>
</evidence>
<keyword evidence="7" id="KW-0068">Autocatalytic cleavage</keyword>
<evidence type="ECO:0000256" key="4">
    <source>
        <dbReference type="ARBA" id="ARBA00022679"/>
    </source>
</evidence>
<dbReference type="InterPro" id="IPR014724">
    <property type="entry name" value="RNA_pol_RPB2_OB-fold"/>
</dbReference>
<dbReference type="NCBIfam" id="TIGR01445">
    <property type="entry name" value="intein_Nterm"/>
    <property type="match status" value="1"/>
</dbReference>
<sequence>MDSSIDKNITNLIDLYFNQPKILYQHLFSSYHQFIEEIIPYLLIKEPNNFYENIDKEKIYLHGFKCSNIRLKPSVFENDNEIKFPSDARKNHLNYFGTIIADVQQYVEINNSLTDDKIIKNIGNLEKDLPIANIPIMVKSKYCSTNIKKDLKGECPFDGGGYFIVNGQEKIVMSIEKMVDNKILVFSKKDNSYPDGLIYTAQINSKKNDWSENLQILTIKNRKDGVLSISTSSQLVDIPLFILMRALGIDSDRSIISHITYDLEDDKMLNLLRPSVSNSIDEFGNNIKTKNEAIEYLILKIKKNKRISQSNDDLAKIQKKSYLDKILKKDLLPHLGEDIPKKIVFLGLMANKLLNVMLGRNTVDDRDALQNKRIEHPGVLLGQLFRQNWKKLLNEIAKHFKKKNQSDETPILVLGQIKPSTIEQGLKTALSTGVWGMNRTKKGVAQSLQRLSWIQGYSYGRRILSPSMDESTAKVTSIRQVNPNQCQMLCCLTGDTEILMGNQIDIKMIKDIVKTDIVNTVNPITLKQEPSKIYNIFSRMSEKLFEIKTSSNRIIKVTHDHPLLVNKNGKLEWINAENLQHSDYLIIRHTELLLPKENININLNINNYIFNKDNIHIIARLFGYFYNSDLISYDINNLDILNDIKLLNIYDDFKNIISELKSTNINWIIDNSMHVKREFLSGLFGSIKNNKSDQIDEFYYFYFSPAEKFIEKNIDIIAQLFQNFNIKTVINDNKLSLNNSIKNIIKYGDYIGYRYNENDSRELGYLIEYYKLITYSDLKISYKNFIDTFKINDMIFTKIKSIKRINQELVYDFTTVSNNHSFIANSIVSSNCGETPEGAKIGIVKSLAMMASVTVQNSSQFDVLINLLKENKHIKHPFDVDPLQMRLWVKIFANGNWIGICKLQYANDIYSMLKKARYDNFIDKYTSILFDYSNNEIKIYFDGGRLIRPLLIVHNNKLNITEDVIKDIIDESNKNDKTKSWNMVLNKYSNLIEYEDIESLNYLLVAENMSRLAEAIEASTKLIESTEIGKINRYGDYRWVNYTHCDFHSWVMLGTVIANIPFSNHNYANRNIIHFSQAKQSIGTYLSSHKDRMDISQILYHPQIPLVTTQAMKYNGCLDLPYGENAIVAICSYTGFNQEDSIIFNQSAIDRGIFRADTVRKYHSEILKNPSTSQDDIFTKPDRNKVTSMKQGNYDKLNEKGYIPEETIINNEDIIIGKISPIQPTGNNNKVYKDNSEIFKSNVQGVIDRVHTGIYNAEGYEMYNVKVRMERKPITGDKFTCYDDSHDVLTTDGWINIKDITTKHRVASLVDNKLVYQYPDEIQSYDYEGDMYLVESNQVSLCVTPNHRMWVSKRDKKYKVELAENILHQRRHYKKNVDDIVVDRNDEYFKYDEKNNITHFKIEDLEFDIKDWLMFFGIWIAEGHVDKYSLYPRIAVHKDRVKDIIYPFCDNFNLTYSLYKDHPTAEKNMINISNKKLGNYLFEYSVGAINKYLPKWTWNLTPDLCKILINGMMLGDGHTMENGTRRYDTSSLKLADDFQRLCLHAGYATNISLKYKAGHSTKIKTGKNVGKTITSNVDAYRMTIIETQVEPLVNKNIKKIDDIIENNHDSMIPFNGKIYCCSVKGNGVICVRRCNSIVWCGNSRHGQKGTVGITYKQIDMPFTESGIVPDLILNPHGYPTRMSLGHFIECLASKEAAETGHFVDGTPFNNYDVKQLPEALKKLGYSPYGTEKMYCGLTGRMMDVEIFMGPVYKIRLKHMVLDKVHGRARGPKQALTRQPLEGRSRDGGLKIGEMEKDAMVAHGMSQFLKERLMETSDISKVYVCDDCGMFASKVIDKEYYRCKGCHNSTRISAVVIPHAAKLLFQELTSVNILPRIRTEKSVYGEEMNS</sequence>
<dbReference type="SUPFAM" id="SSF64484">
    <property type="entry name" value="beta and beta-prime subunits of DNA dependent RNA-polymerase"/>
    <property type="match status" value="3"/>
</dbReference>
<dbReference type="Pfam" id="PF04563">
    <property type="entry name" value="RNA_pol_Rpb2_1"/>
    <property type="match status" value="1"/>
</dbReference>
<dbReference type="CDD" id="cd00081">
    <property type="entry name" value="Hint"/>
    <property type="match status" value="1"/>
</dbReference>
<dbReference type="GO" id="GO:0003677">
    <property type="term" value="F:DNA binding"/>
    <property type="evidence" value="ECO:0007669"/>
    <property type="project" value="InterPro"/>
</dbReference>
<evidence type="ECO:0000256" key="5">
    <source>
        <dbReference type="ARBA" id="ARBA00022695"/>
    </source>
</evidence>
<dbReference type="Gene3D" id="3.90.1100.10">
    <property type="match status" value="1"/>
</dbReference>
<dbReference type="InterPro" id="IPR030934">
    <property type="entry name" value="Intein_C"/>
</dbReference>
<dbReference type="InterPro" id="IPR007642">
    <property type="entry name" value="RNA_pol_Rpb2_2"/>
</dbReference>
<proteinExistence type="inferred from homology"/>
<evidence type="ECO:0000313" key="12">
    <source>
        <dbReference type="EMBL" id="QHT26861.1"/>
    </source>
</evidence>
<keyword evidence="6" id="KW-0479">Metal-binding</keyword>
<dbReference type="Pfam" id="PF04560">
    <property type="entry name" value="RNA_pol_Rpb2_7"/>
    <property type="match status" value="1"/>
</dbReference>
<dbReference type="PROSITE" id="PS50817">
    <property type="entry name" value="INTEIN_N_TER"/>
    <property type="match status" value="2"/>
</dbReference>
<dbReference type="Gene3D" id="2.40.50.150">
    <property type="match status" value="1"/>
</dbReference>
<evidence type="ECO:0000256" key="8">
    <source>
        <dbReference type="ARBA" id="ARBA00022833"/>
    </source>
</evidence>
<dbReference type="InterPro" id="IPR007646">
    <property type="entry name" value="RNA_pol_Rpb2_4"/>
</dbReference>
<evidence type="ECO:0000256" key="9">
    <source>
        <dbReference type="ARBA" id="ARBA00023000"/>
    </source>
</evidence>
<dbReference type="GO" id="GO:0046872">
    <property type="term" value="F:metal ion binding"/>
    <property type="evidence" value="ECO:0007669"/>
    <property type="project" value="UniProtKB-KW"/>
</dbReference>
<keyword evidence="4" id="KW-0808">Transferase</keyword>
<dbReference type="EMBL" id="MN739803">
    <property type="protein sequence ID" value="QHT26861.1"/>
    <property type="molecule type" value="Genomic_DNA"/>
</dbReference>
<dbReference type="PROSITE" id="PS50819">
    <property type="entry name" value="INTEIN_ENDONUCLEASE"/>
    <property type="match status" value="1"/>
</dbReference>
<dbReference type="InterPro" id="IPR015712">
    <property type="entry name" value="DNA-dir_RNA_pol_su2"/>
</dbReference>
<dbReference type="InterPro" id="IPR006141">
    <property type="entry name" value="Intein_N"/>
</dbReference>
<dbReference type="Pfam" id="PF04565">
    <property type="entry name" value="RNA_pol_Rpb2_3"/>
    <property type="match status" value="2"/>
</dbReference>
<dbReference type="Pfam" id="PF04566">
    <property type="entry name" value="RNA_pol_Rpb2_4"/>
    <property type="match status" value="1"/>
</dbReference>
<dbReference type="GO" id="GO:0003899">
    <property type="term" value="F:DNA-directed RNA polymerase activity"/>
    <property type="evidence" value="ECO:0007669"/>
    <property type="project" value="UniProtKB-EC"/>
</dbReference>
<dbReference type="Gene3D" id="3.90.1110.10">
    <property type="entry name" value="RNA polymerase Rpb2, domain 2"/>
    <property type="match status" value="1"/>
</dbReference>
<dbReference type="InterPro" id="IPR027434">
    <property type="entry name" value="Homing_endonucl"/>
</dbReference>
<keyword evidence="8" id="KW-0862">Zinc</keyword>
<keyword evidence="3" id="KW-0240">DNA-directed RNA polymerase</keyword>
<keyword evidence="10" id="KW-0804">Transcription</keyword>
<dbReference type="GO" id="GO:0006351">
    <property type="term" value="P:DNA-templated transcription"/>
    <property type="evidence" value="ECO:0007669"/>
    <property type="project" value="InterPro"/>
</dbReference>
<accession>A0A6C0EE33</accession>
<dbReference type="Gene3D" id="2.170.16.10">
    <property type="entry name" value="Hedgehog/Intein (Hint) domain"/>
    <property type="match status" value="3"/>
</dbReference>
<dbReference type="EC" id="2.7.7.6" evidence="2"/>
<organism evidence="12">
    <name type="scientific">viral metagenome</name>
    <dbReference type="NCBI Taxonomy" id="1070528"/>
    <lineage>
        <taxon>unclassified sequences</taxon>
        <taxon>metagenomes</taxon>
        <taxon>organismal metagenomes</taxon>
    </lineage>
</organism>
<evidence type="ECO:0000256" key="3">
    <source>
        <dbReference type="ARBA" id="ARBA00022478"/>
    </source>
</evidence>
<dbReference type="InterPro" id="IPR004042">
    <property type="entry name" value="Intein_endonuc_central"/>
</dbReference>
<dbReference type="GO" id="GO:0004519">
    <property type="term" value="F:endonuclease activity"/>
    <property type="evidence" value="ECO:0007669"/>
    <property type="project" value="InterPro"/>
</dbReference>
<dbReference type="PANTHER" id="PTHR20856">
    <property type="entry name" value="DNA-DIRECTED RNA POLYMERASE I SUBUNIT 2"/>
    <property type="match status" value="1"/>
</dbReference>
<dbReference type="Gene3D" id="2.40.270.10">
    <property type="entry name" value="DNA-directed RNA polymerase, subunit 2, domain 6"/>
    <property type="match status" value="2"/>
</dbReference>
<dbReference type="GO" id="GO:0000428">
    <property type="term" value="C:DNA-directed RNA polymerase complex"/>
    <property type="evidence" value="ECO:0007669"/>
    <property type="project" value="UniProtKB-KW"/>
</dbReference>
<dbReference type="InterPro" id="IPR003586">
    <property type="entry name" value="Hint_dom_C"/>
</dbReference>
<dbReference type="GO" id="GO:0032549">
    <property type="term" value="F:ribonucleoside binding"/>
    <property type="evidence" value="ECO:0007669"/>
    <property type="project" value="InterPro"/>
</dbReference>
<comment type="similarity">
    <text evidence="1">Belongs to the RNA polymerase beta chain family.</text>
</comment>
<dbReference type="PROSITE" id="PS50818">
    <property type="entry name" value="INTEIN_C_TER"/>
    <property type="match status" value="1"/>
</dbReference>
<dbReference type="GO" id="GO:0016539">
    <property type="term" value="P:intein-mediated protein splicing"/>
    <property type="evidence" value="ECO:0007669"/>
    <property type="project" value="InterPro"/>
</dbReference>
<reference evidence="12" key="1">
    <citation type="journal article" date="2020" name="Nature">
        <title>Giant virus diversity and host interactions through global metagenomics.</title>
        <authorList>
            <person name="Schulz F."/>
            <person name="Roux S."/>
            <person name="Paez-Espino D."/>
            <person name="Jungbluth S."/>
            <person name="Walsh D.A."/>
            <person name="Denef V.J."/>
            <person name="McMahon K.D."/>
            <person name="Konstantinidis K.T."/>
            <person name="Eloe-Fadrosh E.A."/>
            <person name="Kyrpides N.C."/>
            <person name="Woyke T."/>
        </authorList>
    </citation>
    <scope>NUCLEOTIDE SEQUENCE</scope>
    <source>
        <strain evidence="12">GVMAG-M-3300023179-2</strain>
    </source>
</reference>
<dbReference type="FunFam" id="3.90.1800.10:FF:000002">
    <property type="entry name" value="DNA-directed RNA polymerase subunit beta"/>
    <property type="match status" value="1"/>
</dbReference>
<dbReference type="InterPro" id="IPR007120">
    <property type="entry name" value="DNA-dir_RNAP_su2_dom"/>
</dbReference>
<dbReference type="Pfam" id="PF14890">
    <property type="entry name" value="Intein_splicing"/>
    <property type="match status" value="1"/>
</dbReference>
<dbReference type="NCBIfam" id="TIGR01443">
    <property type="entry name" value="intein_Cterm"/>
    <property type="match status" value="1"/>
</dbReference>